<gene>
    <name evidence="1" type="ORF">D2T30_06185</name>
</gene>
<dbReference type="EMBL" id="SAUZ01000005">
    <property type="protein sequence ID" value="RWR22529.1"/>
    <property type="molecule type" value="Genomic_DNA"/>
</dbReference>
<evidence type="ECO:0000313" key="1">
    <source>
        <dbReference type="EMBL" id="RWR22529.1"/>
    </source>
</evidence>
<dbReference type="RefSeq" id="WP_128183186.1">
    <property type="nucleotide sequence ID" value="NZ_JBHRSO010000039.1"/>
</dbReference>
<dbReference type="InterPro" id="IPR009531">
    <property type="entry name" value="DUF1150"/>
</dbReference>
<name>A0A443JQ03_9RHOB</name>
<proteinExistence type="predicted"/>
<reference evidence="1 2" key="2">
    <citation type="submission" date="2019-01" db="EMBL/GenBank/DDBJ databases">
        <authorList>
            <person name="Li Y."/>
        </authorList>
    </citation>
    <scope>NUCLEOTIDE SEQUENCE [LARGE SCALE GENOMIC DNA]</scope>
    <source>
        <strain evidence="1 2">SK2B-1</strain>
    </source>
</reference>
<evidence type="ECO:0000313" key="2">
    <source>
        <dbReference type="Proteomes" id="UP000284476"/>
    </source>
</evidence>
<organism evidence="1 2">
    <name type="scientific">Paenirhodobacter populi</name>
    <dbReference type="NCBI Taxonomy" id="2306993"/>
    <lineage>
        <taxon>Bacteria</taxon>
        <taxon>Pseudomonadati</taxon>
        <taxon>Pseudomonadota</taxon>
        <taxon>Alphaproteobacteria</taxon>
        <taxon>Rhodobacterales</taxon>
        <taxon>Rhodobacter group</taxon>
        <taxon>Paenirhodobacter</taxon>
    </lineage>
</organism>
<protein>
    <submittedName>
        <fullName evidence="1">DUF1150 family protein</fullName>
    </submittedName>
</protein>
<dbReference type="AlphaFoldDB" id="A0A443JQ03"/>
<dbReference type="Pfam" id="PF06620">
    <property type="entry name" value="DUF1150"/>
    <property type="match status" value="1"/>
</dbReference>
<sequence>MNAEYDFGTEAGEQTGERIVYVRPVAVSDLPQEVQTQLGGLDHLYAVHAPNGDRLALVKDRWMAFALARQNDMAPVSVH</sequence>
<accession>A0A443JQ03</accession>
<dbReference type="Proteomes" id="UP000284476">
    <property type="component" value="Unassembled WGS sequence"/>
</dbReference>
<comment type="caution">
    <text evidence="1">The sequence shown here is derived from an EMBL/GenBank/DDBJ whole genome shotgun (WGS) entry which is preliminary data.</text>
</comment>
<reference evidence="1 2" key="1">
    <citation type="submission" date="2019-01" db="EMBL/GenBank/DDBJ databases">
        <title>Sinorhodobacter populi sp. nov. isolated from the symptomatic bark tissue of Populus euramericana canker.</title>
        <authorList>
            <person name="Xu G."/>
        </authorList>
    </citation>
    <scope>NUCLEOTIDE SEQUENCE [LARGE SCALE GENOMIC DNA]</scope>
    <source>
        <strain evidence="1 2">SK2B-1</strain>
    </source>
</reference>